<sequence length="803" mass="88713">MYNLMLSKMNKNEWGLLLGLLFMWGCDSESAGKDTTELLTGKIENVVEPTTAISTDGKDAAIVVFTANKAWNVRTEKNWCKATPASGKEGESITVAITAEANNSYDERNSNITITCGDAIKHVTIAQKQKDAILLTSNKVEAKQEGEEIKVEVKSNVDFTSEISEKDKSWLKPIAQTRGLSTSVLKFAVLENKSDNKREGTITFRSGNLSEEVSIYQSGITPSIVISETNYKIPAAGQDITIELQSNVKYSICMPEVDWIKEKAETKNMSSYTHHFTVSPNDRNNSRKAEIIITDNNGISESVRIVQYGLNPMIEPVEFAAFPGAEGHGRNTVGGRGGKVYHVTSLEDDGTKGTLRWALEQNGPKTIVFDVAGTIHLKSDIRTQKDYLTIAGQTSPGGICIADYQFWINSNDVIIRFLRFRPGDMSGGEPDGLGGMDKKNIIIDHCSTSWSVDECLSVYGMENSTVQWCLAGLALHNSTHGKGSHGYGGNWGGNHASYHHNMIAHCKSRVPRLGPRYTTQENEYVDIRNNVFYNWSGEGCYGGENQNINIVNNFYKPGPATNSKATSKRTRYRIAKIGVRTEEYCKDDDGNWNQWKPSFHKWGTFYINGNKVEGCAEVTADNWLKGVYEQQDNDEKVDNLWTDEVKIQIKKTAPVVATNNVTTHSADDAYEKVLEYVGACNYRDAVDLLILGDVKNGLASCSASSNSAGIGYINTPKDILMALPELKDDPYPVLKIDTSIDMTDTDGDGMTDDFEIEFGLNPADADDGNAKTLDPDGNYTNLEMYLHILVKDIMKKQIEGGTK</sequence>
<dbReference type="Gene3D" id="2.160.20.10">
    <property type="entry name" value="Single-stranded right-handed beta-helix, Pectin lyase-like"/>
    <property type="match status" value="1"/>
</dbReference>
<dbReference type="PANTHER" id="PTHR42970">
    <property type="entry name" value="PECTATE LYASE C-RELATED"/>
    <property type="match status" value="1"/>
</dbReference>
<dbReference type="PANTHER" id="PTHR42970:SF1">
    <property type="entry name" value="PECTATE LYASE C-RELATED"/>
    <property type="match status" value="1"/>
</dbReference>
<evidence type="ECO:0000313" key="5">
    <source>
        <dbReference type="Proteomes" id="UP000284161"/>
    </source>
</evidence>
<evidence type="ECO:0000256" key="1">
    <source>
        <dbReference type="ARBA" id="ARBA00022723"/>
    </source>
</evidence>
<keyword evidence="2" id="KW-0325">Glycoprotein</keyword>
<evidence type="ECO:0000313" key="4">
    <source>
        <dbReference type="EMBL" id="RGR28482.1"/>
    </source>
</evidence>
<dbReference type="InterPro" id="IPR024361">
    <property type="entry name" value="BACON"/>
</dbReference>
<dbReference type="Gene3D" id="2.60.40.10">
    <property type="entry name" value="Immunoglobulins"/>
    <property type="match status" value="3"/>
</dbReference>
<organism evidence="4 5">
    <name type="scientific">Bacteroides stercoris</name>
    <dbReference type="NCBI Taxonomy" id="46506"/>
    <lineage>
        <taxon>Bacteria</taxon>
        <taxon>Pseudomonadati</taxon>
        <taxon>Bacteroidota</taxon>
        <taxon>Bacteroidia</taxon>
        <taxon>Bacteroidales</taxon>
        <taxon>Bacteroidaceae</taxon>
        <taxon>Bacteroides</taxon>
    </lineage>
</organism>
<dbReference type="Pfam" id="PF13004">
    <property type="entry name" value="BACON"/>
    <property type="match status" value="3"/>
</dbReference>
<dbReference type="InterPro" id="IPR012334">
    <property type="entry name" value="Pectin_lyas_fold"/>
</dbReference>
<evidence type="ECO:0000259" key="3">
    <source>
        <dbReference type="Pfam" id="PF13004"/>
    </source>
</evidence>
<evidence type="ECO:0000256" key="2">
    <source>
        <dbReference type="ARBA" id="ARBA00023180"/>
    </source>
</evidence>
<name>A0A412E6Z8_BACSE</name>
<dbReference type="Proteomes" id="UP000284161">
    <property type="component" value="Unassembled WGS sequence"/>
</dbReference>
<reference evidence="4 5" key="1">
    <citation type="submission" date="2018-08" db="EMBL/GenBank/DDBJ databases">
        <title>A genome reference for cultivated species of the human gut microbiota.</title>
        <authorList>
            <person name="Zou Y."/>
            <person name="Xue W."/>
            <person name="Luo G."/>
        </authorList>
    </citation>
    <scope>NUCLEOTIDE SEQUENCE [LARGE SCALE GENOMIC DNA]</scope>
    <source>
        <strain evidence="4 5">AF25-6</strain>
    </source>
</reference>
<protein>
    <recommendedName>
        <fullName evidence="3">BACON domain-containing protein</fullName>
    </recommendedName>
</protein>
<dbReference type="InterPro" id="IPR011050">
    <property type="entry name" value="Pectin_lyase_fold/virulence"/>
</dbReference>
<feature type="domain" description="BACON" evidence="3">
    <location>
        <begin position="161"/>
        <end position="217"/>
    </location>
</feature>
<dbReference type="InterPro" id="IPR052063">
    <property type="entry name" value="Polysaccharide_Lyase_1"/>
</dbReference>
<dbReference type="GO" id="GO:0046872">
    <property type="term" value="F:metal ion binding"/>
    <property type="evidence" value="ECO:0007669"/>
    <property type="project" value="UniProtKB-KW"/>
</dbReference>
<comment type="caution">
    <text evidence="4">The sequence shown here is derived from an EMBL/GenBank/DDBJ whole genome shotgun (WGS) entry which is preliminary data.</text>
</comment>
<proteinExistence type="predicted"/>
<dbReference type="CDD" id="cd14948">
    <property type="entry name" value="BACON"/>
    <property type="match status" value="3"/>
</dbReference>
<feature type="domain" description="BACON" evidence="3">
    <location>
        <begin position="70"/>
        <end position="128"/>
    </location>
</feature>
<dbReference type="InterPro" id="IPR013783">
    <property type="entry name" value="Ig-like_fold"/>
</dbReference>
<dbReference type="SUPFAM" id="SSF51126">
    <property type="entry name" value="Pectin lyase-like"/>
    <property type="match status" value="1"/>
</dbReference>
<dbReference type="EMBL" id="QRUB01000004">
    <property type="protein sequence ID" value="RGR28482.1"/>
    <property type="molecule type" value="Genomic_DNA"/>
</dbReference>
<gene>
    <name evidence="4" type="ORF">DWY58_06735</name>
</gene>
<dbReference type="AlphaFoldDB" id="A0A412E6Z8"/>
<accession>A0A412E6Z8</accession>
<keyword evidence="1" id="KW-0479">Metal-binding</keyword>
<feature type="domain" description="BACON" evidence="3">
    <location>
        <begin position="255"/>
        <end position="307"/>
    </location>
</feature>